<feature type="compositionally biased region" description="Low complexity" evidence="4">
    <location>
        <begin position="143"/>
        <end position="152"/>
    </location>
</feature>
<dbReference type="Pfam" id="PF23209">
    <property type="entry name" value="IDM1_C"/>
    <property type="match status" value="1"/>
</dbReference>
<dbReference type="EMBL" id="BRXU01000013">
    <property type="protein sequence ID" value="GLC55472.1"/>
    <property type="molecule type" value="Genomic_DNA"/>
</dbReference>
<protein>
    <recommendedName>
        <fullName evidence="5">Zinc finger PHD-type domain-containing protein</fullName>
    </recommendedName>
</protein>
<dbReference type="PANTHER" id="PTHR47025">
    <property type="entry name" value="AUTOIMMUNE REGULATOR"/>
    <property type="match status" value="1"/>
</dbReference>
<feature type="compositionally biased region" description="Polar residues" evidence="4">
    <location>
        <begin position="84"/>
        <end position="99"/>
    </location>
</feature>
<dbReference type="SUPFAM" id="SSF55729">
    <property type="entry name" value="Acyl-CoA N-acyltransferases (Nat)"/>
    <property type="match status" value="1"/>
</dbReference>
<proteinExistence type="predicted"/>
<feature type="compositionally biased region" description="Low complexity" evidence="4">
    <location>
        <begin position="201"/>
        <end position="214"/>
    </location>
</feature>
<evidence type="ECO:0000259" key="5">
    <source>
        <dbReference type="SMART" id="SM00249"/>
    </source>
</evidence>
<feature type="compositionally biased region" description="Gly residues" evidence="4">
    <location>
        <begin position="167"/>
        <end position="176"/>
    </location>
</feature>
<dbReference type="Gene3D" id="3.40.630.30">
    <property type="match status" value="1"/>
</dbReference>
<gene>
    <name evidence="6" type="primary">PLEST007151</name>
    <name evidence="6" type="ORF">PLESTB_000991000</name>
</gene>
<keyword evidence="7" id="KW-1185">Reference proteome</keyword>
<reference evidence="6 7" key="1">
    <citation type="journal article" date="2023" name="Commun. Biol.">
        <title>Reorganization of the ancestral sex-determining regions during the evolution of trioecy in Pleodorina starrii.</title>
        <authorList>
            <person name="Takahashi K."/>
            <person name="Suzuki S."/>
            <person name="Kawai-Toyooka H."/>
            <person name="Yamamoto K."/>
            <person name="Hamaji T."/>
            <person name="Ootsuki R."/>
            <person name="Yamaguchi H."/>
            <person name="Kawachi M."/>
            <person name="Higashiyama T."/>
            <person name="Nozaki H."/>
        </authorList>
    </citation>
    <scope>NUCLEOTIDE SEQUENCE [LARGE SCALE GENOMIC DNA]</scope>
    <source>
        <strain evidence="6 7">NIES-4479</strain>
    </source>
</reference>
<sequence length="608" mass="62135">MAERKPASCFRTGPACPCPSSSSGPGSLTISNEPCPSFILSLAARRGATGWAARKVDDGDNPDTYVASSHTAEQDRSYCCRIDSSNSSNSRTRCGTSNWAADPSSPHGFGGGVLLGAWHVMRTTLASVSMTAGGGVSGPPQPRQQQQQPQADDAPRGDGAGSSSSVAGGGGGGSNGGWAARGSAPQALFSLARVNGPGPGQQPAWGPDRAAVTAGGKGGGGAAVAGGELDLDLDRAQAVVSELIGGGGGRLGGSEDETEGGTAAEEAVLSRAECSFCRKRLGRSSSRRASPDVLLCDGCHRGFHADCCRYRGLDIRRQRSGTGEAGGADSGSGSGAWYHCQDCAECAAQWRARAAAGPAAAAGGRSWLLLSTDLTSTSTSTSQPAVAQSGAQQQLQQRRRQKVVEALEQAAAVLSSEYGPRVVDAVLDSDHAVLLRDARGLAVSAATLDVYGREVVVMDLAATAEEARGRGHFRALVTSLESWLQEAQTQHWVVALAPGKDGKAMQQMWRERGFRPLAGRQAHMWARQLPGFPETSGGGGGRGRGGGSMLLAKRLAAAGAGEGAEEEGEGARRRRGPGGVLRRAVGGVVGGVAGAVRGVVGYVLLADR</sequence>
<dbReference type="InterPro" id="IPR056511">
    <property type="entry name" value="IDM1_C"/>
</dbReference>
<feature type="region of interest" description="Disordered" evidence="4">
    <location>
        <begin position="84"/>
        <end position="107"/>
    </location>
</feature>
<evidence type="ECO:0000256" key="1">
    <source>
        <dbReference type="ARBA" id="ARBA00022723"/>
    </source>
</evidence>
<keyword evidence="1" id="KW-0479">Metal-binding</keyword>
<dbReference type="InterPro" id="IPR001965">
    <property type="entry name" value="Znf_PHD"/>
</dbReference>
<keyword evidence="2" id="KW-0863">Zinc-finger</keyword>
<evidence type="ECO:0000313" key="6">
    <source>
        <dbReference type="EMBL" id="GLC55472.1"/>
    </source>
</evidence>
<dbReference type="SMART" id="SM00249">
    <property type="entry name" value="PHD"/>
    <property type="match status" value="1"/>
</dbReference>
<feature type="domain" description="Zinc finger PHD-type" evidence="5">
    <location>
        <begin position="273"/>
        <end position="344"/>
    </location>
</feature>
<name>A0A9W6BNN9_9CHLO</name>
<dbReference type="CDD" id="cd15489">
    <property type="entry name" value="PHD_SF"/>
    <property type="match status" value="1"/>
</dbReference>
<evidence type="ECO:0000256" key="4">
    <source>
        <dbReference type="SAM" id="MobiDB-lite"/>
    </source>
</evidence>
<feature type="region of interest" description="Disordered" evidence="4">
    <location>
        <begin position="130"/>
        <end position="221"/>
    </location>
</feature>
<dbReference type="Proteomes" id="UP001165080">
    <property type="component" value="Unassembled WGS sequence"/>
</dbReference>
<comment type="caution">
    <text evidence="6">The sequence shown here is derived from an EMBL/GenBank/DDBJ whole genome shotgun (WGS) entry which is preliminary data.</text>
</comment>
<evidence type="ECO:0000313" key="7">
    <source>
        <dbReference type="Proteomes" id="UP001165080"/>
    </source>
</evidence>
<dbReference type="InterPro" id="IPR013083">
    <property type="entry name" value="Znf_RING/FYVE/PHD"/>
</dbReference>
<evidence type="ECO:0000256" key="3">
    <source>
        <dbReference type="ARBA" id="ARBA00022833"/>
    </source>
</evidence>
<dbReference type="InterPro" id="IPR016181">
    <property type="entry name" value="Acyl_CoA_acyltransferase"/>
</dbReference>
<dbReference type="Gene3D" id="3.30.40.10">
    <property type="entry name" value="Zinc/RING finger domain, C3HC4 (zinc finger)"/>
    <property type="match status" value="1"/>
</dbReference>
<dbReference type="AlphaFoldDB" id="A0A9W6BNN9"/>
<organism evidence="6 7">
    <name type="scientific">Pleodorina starrii</name>
    <dbReference type="NCBI Taxonomy" id="330485"/>
    <lineage>
        <taxon>Eukaryota</taxon>
        <taxon>Viridiplantae</taxon>
        <taxon>Chlorophyta</taxon>
        <taxon>core chlorophytes</taxon>
        <taxon>Chlorophyceae</taxon>
        <taxon>CS clade</taxon>
        <taxon>Chlamydomonadales</taxon>
        <taxon>Volvocaceae</taxon>
        <taxon>Pleodorina</taxon>
    </lineage>
</organism>
<accession>A0A9W6BNN9</accession>
<evidence type="ECO:0000256" key="2">
    <source>
        <dbReference type="ARBA" id="ARBA00022771"/>
    </source>
</evidence>
<dbReference type="PANTHER" id="PTHR47025:SF2">
    <property type="entry name" value="AUTOIMMUNE REGULATOR"/>
    <property type="match status" value="1"/>
</dbReference>
<keyword evidence="3" id="KW-0862">Zinc</keyword>
<dbReference type="GO" id="GO:0008270">
    <property type="term" value="F:zinc ion binding"/>
    <property type="evidence" value="ECO:0007669"/>
    <property type="project" value="UniProtKB-KW"/>
</dbReference>